<accession>A0A4U5PDB7</accession>
<evidence type="ECO:0000256" key="3">
    <source>
        <dbReference type="ARBA" id="ARBA00023163"/>
    </source>
</evidence>
<reference evidence="8 9" key="1">
    <citation type="journal article" date="2015" name="Genome Biol.">
        <title>Comparative genomics of Steinernema reveals deeply conserved gene regulatory networks.</title>
        <authorList>
            <person name="Dillman A.R."/>
            <person name="Macchietto M."/>
            <person name="Porter C.F."/>
            <person name="Rogers A."/>
            <person name="Williams B."/>
            <person name="Antoshechkin I."/>
            <person name="Lee M.M."/>
            <person name="Goodwin Z."/>
            <person name="Lu X."/>
            <person name="Lewis E.E."/>
            <person name="Goodrich-Blair H."/>
            <person name="Stock S.P."/>
            <person name="Adams B.J."/>
            <person name="Sternberg P.W."/>
            <person name="Mortazavi A."/>
        </authorList>
    </citation>
    <scope>NUCLEOTIDE SEQUENCE [LARGE SCALE GENOMIC DNA]</scope>
    <source>
        <strain evidence="8 9">ALL</strain>
    </source>
</reference>
<reference evidence="8 9" key="2">
    <citation type="journal article" date="2019" name="G3 (Bethesda)">
        <title>Hybrid Assembly of the Genome of the Entomopathogenic Nematode Steinernema carpocapsae Identifies the X-Chromosome.</title>
        <authorList>
            <person name="Serra L."/>
            <person name="Macchietto M."/>
            <person name="Macias-Munoz A."/>
            <person name="McGill C.J."/>
            <person name="Rodriguez I.M."/>
            <person name="Rodriguez B."/>
            <person name="Murad R."/>
            <person name="Mortazavi A."/>
        </authorList>
    </citation>
    <scope>NUCLEOTIDE SEQUENCE [LARGE SCALE GENOMIC DNA]</scope>
    <source>
        <strain evidence="8 9">ALL</strain>
    </source>
</reference>
<protein>
    <recommendedName>
        <fullName evidence="10">Transcription factor IIIC subunit 5 HTH domain-containing protein</fullName>
    </recommendedName>
</protein>
<dbReference type="AlphaFoldDB" id="A0A4U5PDB7"/>
<feature type="domain" description="Transcription factor IIIC subunit 5 HTH" evidence="6">
    <location>
        <begin position="156"/>
        <end position="304"/>
    </location>
</feature>
<sequence length="449" mass="51432">MDSEKPKAPEFVLIQYPGIVKNSDRALETLGGLMQISQAHNAGRNFELRYRPENPYHYGITSERINESKFTSGALHLVVKVRRNKRTKKCESEILGLASTIYRFKSICDFQYLPIRKLDPTTNVHDDLVPKMVPSGIPTGLSWWESDEGPFKTPLFLPPYMYSRYNTPSTKILCRETDFSEEKQAKRSGGHGINLRMERKSLAVTVRIDEEFPAAPAPEAVTDADFRCKNEEPHKLITMMFEERPMWTKVAILCRTGLEEPQLKYLLQKYAFYIQNGAWGRLWCKFGYDPRVKVESAPFQTLMVSFRQHGKIPEKARLKVAGDRMLAGTRRTAENEAREVITHIPLTQEQAKLGPDDHLYIPGTLPKLRQMWYSLCDINLTLVEEALRTKKTPLGSGNRADNASGWFTAEFIDIVRKAIKEDVRNTSAQMEADDDSDMNPNPDWDSDDY</sequence>
<dbReference type="InterPro" id="IPR019136">
    <property type="entry name" value="TF_IIIC_su-5_HTH"/>
</dbReference>
<dbReference type="InterPro" id="IPR041499">
    <property type="entry name" value="Tfc1/Sfc1_N"/>
</dbReference>
<dbReference type="EMBL" id="AZBU02000002">
    <property type="protein sequence ID" value="TKR94233.1"/>
    <property type="molecule type" value="Genomic_DNA"/>
</dbReference>
<dbReference type="GO" id="GO:0006384">
    <property type="term" value="P:transcription initiation at RNA polymerase III promoter"/>
    <property type="evidence" value="ECO:0007669"/>
    <property type="project" value="InterPro"/>
</dbReference>
<dbReference type="InterPro" id="IPR040454">
    <property type="entry name" value="TF_IIIC_Tfc1/Sfc1"/>
</dbReference>
<organism evidence="8 9">
    <name type="scientific">Steinernema carpocapsae</name>
    <name type="common">Entomopathogenic nematode</name>
    <dbReference type="NCBI Taxonomy" id="34508"/>
    <lineage>
        <taxon>Eukaryota</taxon>
        <taxon>Metazoa</taxon>
        <taxon>Ecdysozoa</taxon>
        <taxon>Nematoda</taxon>
        <taxon>Chromadorea</taxon>
        <taxon>Rhabditida</taxon>
        <taxon>Tylenchina</taxon>
        <taxon>Panagrolaimomorpha</taxon>
        <taxon>Strongyloidoidea</taxon>
        <taxon>Steinernematidae</taxon>
        <taxon>Steinernema</taxon>
    </lineage>
</organism>
<dbReference type="Gene3D" id="3.30.200.160">
    <property type="entry name" value="TFIIIC, subcomplex tauA, subunit Sfc1, barrel domain"/>
    <property type="match status" value="1"/>
</dbReference>
<evidence type="ECO:0008006" key="10">
    <source>
        <dbReference type="Google" id="ProtNLM"/>
    </source>
</evidence>
<dbReference type="Pfam" id="PF17682">
    <property type="entry name" value="Tau95_N"/>
    <property type="match status" value="1"/>
</dbReference>
<keyword evidence="4" id="KW-0539">Nucleus</keyword>
<evidence type="ECO:0000256" key="1">
    <source>
        <dbReference type="ARBA" id="ARBA00004123"/>
    </source>
</evidence>
<dbReference type="GO" id="GO:0001002">
    <property type="term" value="F:RNA polymerase III type 1 promoter sequence-specific DNA binding"/>
    <property type="evidence" value="ECO:0007669"/>
    <property type="project" value="TreeGrafter"/>
</dbReference>
<proteinExistence type="predicted"/>
<evidence type="ECO:0000256" key="5">
    <source>
        <dbReference type="SAM" id="MobiDB-lite"/>
    </source>
</evidence>
<dbReference type="STRING" id="34508.A0A4U5PDB7"/>
<dbReference type="GO" id="GO:0001003">
    <property type="term" value="F:RNA polymerase III type 2 promoter sequence-specific DNA binding"/>
    <property type="evidence" value="ECO:0007669"/>
    <property type="project" value="TreeGrafter"/>
</dbReference>
<evidence type="ECO:0000313" key="9">
    <source>
        <dbReference type="Proteomes" id="UP000298663"/>
    </source>
</evidence>
<dbReference type="PANTHER" id="PTHR13230:SF5">
    <property type="entry name" value="GENERAL TRANSCRIPTION FACTOR 3C POLYPEPTIDE 5"/>
    <property type="match status" value="1"/>
</dbReference>
<name>A0A4U5PDB7_STECR</name>
<evidence type="ECO:0000313" key="8">
    <source>
        <dbReference type="EMBL" id="TKR94233.1"/>
    </source>
</evidence>
<dbReference type="GO" id="GO:0000127">
    <property type="term" value="C:transcription factor TFIIIC complex"/>
    <property type="evidence" value="ECO:0007669"/>
    <property type="project" value="InterPro"/>
</dbReference>
<evidence type="ECO:0000259" key="7">
    <source>
        <dbReference type="Pfam" id="PF17682"/>
    </source>
</evidence>
<evidence type="ECO:0000259" key="6">
    <source>
        <dbReference type="Pfam" id="PF09734"/>
    </source>
</evidence>
<feature type="region of interest" description="Disordered" evidence="5">
    <location>
        <begin position="425"/>
        <end position="449"/>
    </location>
</feature>
<dbReference type="OrthoDB" id="5598268at2759"/>
<keyword evidence="3" id="KW-0804">Transcription</keyword>
<keyword evidence="9" id="KW-1185">Reference proteome</keyword>
<comment type="subcellular location">
    <subcellularLocation>
        <location evidence="1">Nucleus</location>
    </subcellularLocation>
</comment>
<gene>
    <name evidence="8" type="ORF">L596_008545</name>
</gene>
<evidence type="ECO:0000256" key="4">
    <source>
        <dbReference type="ARBA" id="ARBA00023242"/>
    </source>
</evidence>
<evidence type="ECO:0000256" key="2">
    <source>
        <dbReference type="ARBA" id="ARBA00023125"/>
    </source>
</evidence>
<keyword evidence="2" id="KW-0238">DNA-binding</keyword>
<dbReference type="InterPro" id="IPR042536">
    <property type="entry name" value="TFIIIC_tauA_Sfc1"/>
</dbReference>
<dbReference type="Pfam" id="PF09734">
    <property type="entry name" value="Tau95"/>
    <property type="match status" value="1"/>
</dbReference>
<dbReference type="PANTHER" id="PTHR13230">
    <property type="entry name" value="GENERAL TRANSCRIPTION FACTOR IIIC, POLYPEPTIDE 5"/>
    <property type="match status" value="1"/>
</dbReference>
<comment type="caution">
    <text evidence="8">The sequence shown here is derived from an EMBL/GenBank/DDBJ whole genome shotgun (WGS) entry which is preliminary data.</text>
</comment>
<dbReference type="Proteomes" id="UP000298663">
    <property type="component" value="Unassembled WGS sequence"/>
</dbReference>
<dbReference type="GO" id="GO:0005634">
    <property type="term" value="C:nucleus"/>
    <property type="evidence" value="ECO:0007669"/>
    <property type="project" value="UniProtKB-SubCell"/>
</dbReference>
<feature type="domain" description="Transcription factor IIIC subunit Tfc1/Sfc1 triple barrel" evidence="7">
    <location>
        <begin position="13"/>
        <end position="113"/>
    </location>
</feature>